<organism evidence="17 18">
    <name type="scientific">Christiangramia echinicola</name>
    <dbReference type="NCBI Taxonomy" id="279359"/>
    <lineage>
        <taxon>Bacteria</taxon>
        <taxon>Pseudomonadati</taxon>
        <taxon>Bacteroidota</taxon>
        <taxon>Flavobacteriia</taxon>
        <taxon>Flavobacteriales</taxon>
        <taxon>Flavobacteriaceae</taxon>
        <taxon>Christiangramia</taxon>
    </lineage>
</organism>
<dbReference type="InterPro" id="IPR043129">
    <property type="entry name" value="ATPase_NBD"/>
</dbReference>
<evidence type="ECO:0000313" key="17">
    <source>
        <dbReference type="EMBL" id="SDS01723.1"/>
    </source>
</evidence>
<comment type="similarity">
    <text evidence="14 16">Belongs to the type III pantothenate kinase family.</text>
</comment>
<dbReference type="AlphaFoldDB" id="A0A1H1NS11"/>
<evidence type="ECO:0000256" key="2">
    <source>
        <dbReference type="ARBA" id="ARBA00001958"/>
    </source>
</evidence>
<dbReference type="GO" id="GO:0004594">
    <property type="term" value="F:pantothenate kinase activity"/>
    <property type="evidence" value="ECO:0007669"/>
    <property type="project" value="UniProtKB-UniRule"/>
</dbReference>
<dbReference type="Pfam" id="PF03309">
    <property type="entry name" value="Pan_kinase"/>
    <property type="match status" value="1"/>
</dbReference>
<dbReference type="Proteomes" id="UP000198858">
    <property type="component" value="Chromosome I"/>
</dbReference>
<keyword evidence="10 16" id="KW-0418">Kinase</keyword>
<evidence type="ECO:0000313" key="18">
    <source>
        <dbReference type="Proteomes" id="UP000198858"/>
    </source>
</evidence>
<evidence type="ECO:0000256" key="15">
    <source>
        <dbReference type="ARBA" id="ARBA00040883"/>
    </source>
</evidence>
<evidence type="ECO:0000256" key="13">
    <source>
        <dbReference type="ARBA" id="ARBA00022993"/>
    </source>
</evidence>
<dbReference type="CDD" id="cd24015">
    <property type="entry name" value="ASKHA_NBD_PanK-III"/>
    <property type="match status" value="1"/>
</dbReference>
<dbReference type="PANTHER" id="PTHR34265:SF1">
    <property type="entry name" value="TYPE III PANTOTHENATE KINASE"/>
    <property type="match status" value="1"/>
</dbReference>
<dbReference type="InterPro" id="IPR004619">
    <property type="entry name" value="Type_III_PanK"/>
</dbReference>
<evidence type="ECO:0000256" key="1">
    <source>
        <dbReference type="ARBA" id="ARBA00001206"/>
    </source>
</evidence>
<sequence length="255" mass="28487">MLLYFRFLKKTGMNLVIDAGNTSVKTAVFQNNRLIEKQIFTKEKFSVEFEKTRKKYPEIRNSIVSSVTFDELNMISEVKKAFQVMEFNNSTPVPFENKYASPETLGKDRIALVASAVNSFAKKNVLIIDAGTCITYDLKTSEEKYLGGAISPGLSMRFKSLHKFTANLPLVTPKPEADLIGDTTENSILSGIINGIKMELKGTIESYSSQFEDLTVIFTGGDSQILSIPLKNSIFANSNFLLEGLNFILEFNKTQ</sequence>
<evidence type="ECO:0000256" key="8">
    <source>
        <dbReference type="ARBA" id="ARBA00022679"/>
    </source>
</evidence>
<reference evidence="17 18" key="1">
    <citation type="submission" date="2016-10" db="EMBL/GenBank/DDBJ databases">
        <authorList>
            <person name="Varghese N."/>
            <person name="Submissions S."/>
        </authorList>
    </citation>
    <scope>NUCLEOTIDE SEQUENCE [LARGE SCALE GENOMIC DNA]</scope>
    <source>
        <strain evidence="17 18">Mar_2010_102</strain>
    </source>
</reference>
<comment type="pathway">
    <text evidence="4 16">Cofactor biosynthesis; coenzyme A biosynthesis; CoA from (R)-pantothenate: step 1/5.</text>
</comment>
<evidence type="ECO:0000256" key="9">
    <source>
        <dbReference type="ARBA" id="ARBA00022741"/>
    </source>
</evidence>
<gene>
    <name evidence="16" type="primary">coaX</name>
    <name evidence="17" type="ORF">SAMN04488552_1836</name>
</gene>
<accession>A0A1H1NS11</accession>
<dbReference type="STRING" id="1250231.SAMN04488552_1836"/>
<keyword evidence="12 16" id="KW-0630">Potassium</keyword>
<dbReference type="HAMAP" id="MF_01274">
    <property type="entry name" value="Pantothen_kinase_3"/>
    <property type="match status" value="1"/>
</dbReference>
<feature type="active site" description="Proton acceptor" evidence="16">
    <location>
        <position position="108"/>
    </location>
</feature>
<dbReference type="Gene3D" id="3.30.420.40">
    <property type="match status" value="2"/>
</dbReference>
<keyword evidence="11 16" id="KW-0067">ATP-binding</keyword>
<dbReference type="EMBL" id="LT629745">
    <property type="protein sequence ID" value="SDS01723.1"/>
    <property type="molecule type" value="Genomic_DNA"/>
</dbReference>
<dbReference type="EC" id="2.7.1.33" evidence="6 16"/>
<comment type="subunit">
    <text evidence="5 16">Homodimer.</text>
</comment>
<comment type="catalytic activity">
    <reaction evidence="1 16">
        <text>(R)-pantothenate + ATP = (R)-4'-phosphopantothenate + ADP + H(+)</text>
        <dbReference type="Rhea" id="RHEA:16373"/>
        <dbReference type="ChEBI" id="CHEBI:10986"/>
        <dbReference type="ChEBI" id="CHEBI:15378"/>
        <dbReference type="ChEBI" id="CHEBI:29032"/>
        <dbReference type="ChEBI" id="CHEBI:30616"/>
        <dbReference type="ChEBI" id="CHEBI:456216"/>
        <dbReference type="EC" id="2.7.1.33"/>
    </reaction>
</comment>
<comment type="function">
    <text evidence="16">Catalyzes the phosphorylation of pantothenate (Pan), the first step in CoA biosynthesis.</text>
</comment>
<dbReference type="GO" id="GO:0046872">
    <property type="term" value="F:metal ion binding"/>
    <property type="evidence" value="ECO:0007669"/>
    <property type="project" value="UniProtKB-KW"/>
</dbReference>
<comment type="cofactor">
    <cofactor evidence="16">
        <name>NH4(+)</name>
        <dbReference type="ChEBI" id="CHEBI:28938"/>
    </cofactor>
    <cofactor evidence="16">
        <name>K(+)</name>
        <dbReference type="ChEBI" id="CHEBI:29103"/>
    </cofactor>
    <text evidence="16">A monovalent cation. Ammonium or potassium.</text>
</comment>
<dbReference type="PANTHER" id="PTHR34265">
    <property type="entry name" value="TYPE III PANTOTHENATE KINASE"/>
    <property type="match status" value="1"/>
</dbReference>
<name>A0A1H1NS11_9FLAO</name>
<evidence type="ECO:0000256" key="7">
    <source>
        <dbReference type="ARBA" id="ARBA00022490"/>
    </source>
</evidence>
<feature type="binding site" evidence="16">
    <location>
        <position position="132"/>
    </location>
    <ligand>
        <name>ATP</name>
        <dbReference type="ChEBI" id="CHEBI:30616"/>
    </ligand>
</feature>
<evidence type="ECO:0000256" key="11">
    <source>
        <dbReference type="ARBA" id="ARBA00022840"/>
    </source>
</evidence>
<dbReference type="UniPathway" id="UPA00241">
    <property type="reaction ID" value="UER00352"/>
</dbReference>
<keyword evidence="16" id="KW-0479">Metal-binding</keyword>
<evidence type="ECO:0000256" key="14">
    <source>
        <dbReference type="ARBA" id="ARBA00038036"/>
    </source>
</evidence>
<dbReference type="SUPFAM" id="SSF53067">
    <property type="entry name" value="Actin-like ATPase domain"/>
    <property type="match status" value="2"/>
</dbReference>
<proteinExistence type="inferred from homology"/>
<dbReference type="GO" id="GO:0015937">
    <property type="term" value="P:coenzyme A biosynthetic process"/>
    <property type="evidence" value="ECO:0007669"/>
    <property type="project" value="UniProtKB-UniRule"/>
</dbReference>
<evidence type="ECO:0000256" key="3">
    <source>
        <dbReference type="ARBA" id="ARBA00004496"/>
    </source>
</evidence>
<feature type="binding site" evidence="16">
    <location>
        <position position="129"/>
    </location>
    <ligand>
        <name>K(+)</name>
        <dbReference type="ChEBI" id="CHEBI:29103"/>
    </ligand>
</feature>
<keyword evidence="7 16" id="KW-0963">Cytoplasm</keyword>
<evidence type="ECO:0000256" key="5">
    <source>
        <dbReference type="ARBA" id="ARBA00011738"/>
    </source>
</evidence>
<dbReference type="NCBIfam" id="NF009853">
    <property type="entry name" value="PRK13320.1-5"/>
    <property type="match status" value="1"/>
</dbReference>
<keyword evidence="18" id="KW-1185">Reference proteome</keyword>
<keyword evidence="8 16" id="KW-0808">Transferase</keyword>
<keyword evidence="13 16" id="KW-0173">Coenzyme A biosynthesis</keyword>
<feature type="binding site" evidence="16">
    <location>
        <position position="184"/>
    </location>
    <ligand>
        <name>substrate</name>
    </ligand>
</feature>
<evidence type="ECO:0000256" key="4">
    <source>
        <dbReference type="ARBA" id="ARBA00005225"/>
    </source>
</evidence>
<feature type="binding site" evidence="16">
    <location>
        <begin position="106"/>
        <end position="109"/>
    </location>
    <ligand>
        <name>substrate</name>
    </ligand>
</feature>
<evidence type="ECO:0000256" key="10">
    <source>
        <dbReference type="ARBA" id="ARBA00022777"/>
    </source>
</evidence>
<comment type="cofactor">
    <cofactor evidence="2">
        <name>K(+)</name>
        <dbReference type="ChEBI" id="CHEBI:29103"/>
    </cofactor>
</comment>
<feature type="binding site" evidence="16">
    <location>
        <position position="99"/>
    </location>
    <ligand>
        <name>substrate</name>
    </ligand>
</feature>
<keyword evidence="9 16" id="KW-0547">Nucleotide-binding</keyword>
<feature type="binding site" evidence="16">
    <location>
        <begin position="18"/>
        <end position="25"/>
    </location>
    <ligand>
        <name>ATP</name>
        <dbReference type="ChEBI" id="CHEBI:30616"/>
    </ligand>
</feature>
<evidence type="ECO:0000256" key="6">
    <source>
        <dbReference type="ARBA" id="ARBA00012102"/>
    </source>
</evidence>
<dbReference type="NCBIfam" id="TIGR00671">
    <property type="entry name" value="baf"/>
    <property type="match status" value="1"/>
</dbReference>
<protein>
    <recommendedName>
        <fullName evidence="15 16">Type III pantothenate kinase</fullName>
        <ecNumber evidence="6 16">2.7.1.33</ecNumber>
    </recommendedName>
    <alternativeName>
        <fullName evidence="16">PanK-III</fullName>
    </alternativeName>
    <alternativeName>
        <fullName evidence="16">Pantothenic acid kinase</fullName>
    </alternativeName>
</protein>
<dbReference type="GO" id="GO:0005737">
    <property type="term" value="C:cytoplasm"/>
    <property type="evidence" value="ECO:0007669"/>
    <property type="project" value="UniProtKB-SubCell"/>
</dbReference>
<evidence type="ECO:0000256" key="16">
    <source>
        <dbReference type="HAMAP-Rule" id="MF_01274"/>
    </source>
</evidence>
<dbReference type="GO" id="GO:0005524">
    <property type="term" value="F:ATP binding"/>
    <property type="evidence" value="ECO:0007669"/>
    <property type="project" value="UniProtKB-UniRule"/>
</dbReference>
<evidence type="ECO:0000256" key="12">
    <source>
        <dbReference type="ARBA" id="ARBA00022958"/>
    </source>
</evidence>
<comment type="subcellular location">
    <subcellularLocation>
        <location evidence="3 16">Cytoplasm</location>
    </subcellularLocation>
</comment>